<accession>A0AAE0YRQ1</accession>
<sequence length="128" mass="14556">MIALFASRQLTTGSFYGKFPNGCTTNQYLGQEKLPTAIILLSCCRYFLFVLHYEQADRRLFARNKSPPDFCRGHCLLYKHRHRLRSPGLIIWSLSSLTEVKKNMGRRPIVVLAGSWIVNNEVGSPIPG</sequence>
<dbReference type="EMBL" id="JAWDGP010005584">
    <property type="protein sequence ID" value="KAK3755889.1"/>
    <property type="molecule type" value="Genomic_DNA"/>
</dbReference>
<evidence type="ECO:0000313" key="2">
    <source>
        <dbReference type="Proteomes" id="UP001283361"/>
    </source>
</evidence>
<name>A0AAE0YRQ1_9GAST</name>
<organism evidence="1 2">
    <name type="scientific">Elysia crispata</name>
    <name type="common">lettuce slug</name>
    <dbReference type="NCBI Taxonomy" id="231223"/>
    <lineage>
        <taxon>Eukaryota</taxon>
        <taxon>Metazoa</taxon>
        <taxon>Spiralia</taxon>
        <taxon>Lophotrochozoa</taxon>
        <taxon>Mollusca</taxon>
        <taxon>Gastropoda</taxon>
        <taxon>Heterobranchia</taxon>
        <taxon>Euthyneura</taxon>
        <taxon>Panpulmonata</taxon>
        <taxon>Sacoglossa</taxon>
        <taxon>Placobranchoidea</taxon>
        <taxon>Plakobranchidae</taxon>
        <taxon>Elysia</taxon>
    </lineage>
</organism>
<keyword evidence="2" id="KW-1185">Reference proteome</keyword>
<protein>
    <submittedName>
        <fullName evidence="1">Uncharacterized protein</fullName>
    </submittedName>
</protein>
<comment type="caution">
    <text evidence="1">The sequence shown here is derived from an EMBL/GenBank/DDBJ whole genome shotgun (WGS) entry which is preliminary data.</text>
</comment>
<dbReference type="Proteomes" id="UP001283361">
    <property type="component" value="Unassembled WGS sequence"/>
</dbReference>
<gene>
    <name evidence="1" type="ORF">RRG08_056157</name>
</gene>
<dbReference type="AlphaFoldDB" id="A0AAE0YRQ1"/>
<evidence type="ECO:0000313" key="1">
    <source>
        <dbReference type="EMBL" id="KAK3755889.1"/>
    </source>
</evidence>
<proteinExistence type="predicted"/>
<reference evidence="1" key="1">
    <citation type="journal article" date="2023" name="G3 (Bethesda)">
        <title>A reference genome for the long-term kleptoplast-retaining sea slug Elysia crispata morphotype clarki.</title>
        <authorList>
            <person name="Eastman K.E."/>
            <person name="Pendleton A.L."/>
            <person name="Shaikh M.A."/>
            <person name="Suttiyut T."/>
            <person name="Ogas R."/>
            <person name="Tomko P."/>
            <person name="Gavelis G."/>
            <person name="Widhalm J.R."/>
            <person name="Wisecaver J.H."/>
        </authorList>
    </citation>
    <scope>NUCLEOTIDE SEQUENCE</scope>
    <source>
        <strain evidence="1">ECLA1</strain>
    </source>
</reference>